<keyword evidence="4" id="KW-1185">Reference proteome</keyword>
<dbReference type="Pfam" id="PF06722">
    <property type="entry name" value="EryCIII-like_C"/>
    <property type="match status" value="1"/>
</dbReference>
<evidence type="ECO:0000313" key="4">
    <source>
        <dbReference type="Proteomes" id="UP000703038"/>
    </source>
</evidence>
<evidence type="ECO:0000313" key="3">
    <source>
        <dbReference type="EMBL" id="MBM7414258.1"/>
    </source>
</evidence>
<evidence type="ECO:0000259" key="1">
    <source>
        <dbReference type="Pfam" id="PF03033"/>
    </source>
</evidence>
<organism evidence="3 4">
    <name type="scientific">Rhodococcoides corynebacterioides</name>
    <dbReference type="NCBI Taxonomy" id="53972"/>
    <lineage>
        <taxon>Bacteria</taxon>
        <taxon>Bacillati</taxon>
        <taxon>Actinomycetota</taxon>
        <taxon>Actinomycetes</taxon>
        <taxon>Mycobacteriales</taxon>
        <taxon>Nocardiaceae</taxon>
        <taxon>Rhodococcoides</taxon>
    </lineage>
</organism>
<evidence type="ECO:0000259" key="2">
    <source>
        <dbReference type="Pfam" id="PF06722"/>
    </source>
</evidence>
<dbReference type="InterPro" id="IPR004276">
    <property type="entry name" value="GlycoTrans_28_N"/>
</dbReference>
<reference evidence="3 4" key="1">
    <citation type="submission" date="2021-01" db="EMBL/GenBank/DDBJ databases">
        <title>Genomics of switchgrass bacterial isolates.</title>
        <authorList>
            <person name="Shade A."/>
        </authorList>
    </citation>
    <scope>NUCLEOTIDE SEQUENCE [LARGE SCALE GENOMIC DNA]</scope>
    <source>
        <strain evidence="3 4">PvP111</strain>
    </source>
</reference>
<protein>
    <submittedName>
        <fullName evidence="3">UDP:flavonoid glycosyltransferase YjiC (YdhE family)</fullName>
    </submittedName>
</protein>
<dbReference type="InterPro" id="IPR010610">
    <property type="entry name" value="EryCIII-like_C"/>
</dbReference>
<gene>
    <name evidence="3" type="ORF">JOE42_000991</name>
</gene>
<dbReference type="InterPro" id="IPR002213">
    <property type="entry name" value="UDP_glucos_trans"/>
</dbReference>
<dbReference type="SUPFAM" id="SSF53756">
    <property type="entry name" value="UDP-Glycosyltransferase/glycogen phosphorylase"/>
    <property type="match status" value="1"/>
</dbReference>
<dbReference type="PANTHER" id="PTHR48050:SF13">
    <property type="entry name" value="STEROL 3-BETA-GLUCOSYLTRANSFERASE UGT80A2"/>
    <property type="match status" value="1"/>
</dbReference>
<sequence length="431" mass="45193">MRIVMAVSGTRGDVQPAVVLGSELAGRGHHVVMAVPPNLVESARGVGLETVPLGYDTREHMNSDLVRHGLSRGSVADRARALAALWNFGWDQMVTELRDVVDTTEPDVLLTGITTEQIALPLAEARGIGLVALHHAPVRSNPRFSPVPGIDGAPSAVVGLAWTLLDHVLWAATRRRENALRRSLGIPTVSSPLPGRMARRRTVEIQAYDRVFCPELADDWEDTRPLTGFLEVSPELRARMDPQPSDPSLDAWIDDGPPPVYVGFGSMPVTDPAAVLAAVADAAARVGVRVLLCAGWNDVDSVGPLGDHVRVTGAVDHAAVFPRCRAVVHHGGAGTTAAGLRAGRPTVVCSVSSDQPFWGRRVVALSCGAAMPASDITAQSLERALSLALTPEAAAGAAAVAAAMTSPAEAVRRAADLVESARPAPTDAVVA</sequence>
<dbReference type="Gene3D" id="3.40.50.2000">
    <property type="entry name" value="Glycogen Phosphorylase B"/>
    <property type="match status" value="2"/>
</dbReference>
<dbReference type="CDD" id="cd03784">
    <property type="entry name" value="GT1_Gtf-like"/>
    <property type="match status" value="1"/>
</dbReference>
<name>A0ABS2KQW5_9NOCA</name>
<dbReference type="RefSeq" id="WP_204867047.1">
    <property type="nucleotide sequence ID" value="NZ_JAFBBK010000001.1"/>
</dbReference>
<dbReference type="Proteomes" id="UP000703038">
    <property type="component" value="Unassembled WGS sequence"/>
</dbReference>
<dbReference type="PANTHER" id="PTHR48050">
    <property type="entry name" value="STEROL 3-BETA-GLUCOSYLTRANSFERASE"/>
    <property type="match status" value="1"/>
</dbReference>
<dbReference type="EMBL" id="JAFBBK010000001">
    <property type="protein sequence ID" value="MBM7414258.1"/>
    <property type="molecule type" value="Genomic_DNA"/>
</dbReference>
<feature type="domain" description="Erythromycin biosynthesis protein CIII-like C-terminal" evidence="2">
    <location>
        <begin position="279"/>
        <end position="413"/>
    </location>
</feature>
<feature type="domain" description="Glycosyltransferase family 28 N-terminal" evidence="1">
    <location>
        <begin position="3"/>
        <end position="67"/>
    </location>
</feature>
<proteinExistence type="predicted"/>
<dbReference type="Pfam" id="PF03033">
    <property type="entry name" value="Glyco_transf_28"/>
    <property type="match status" value="1"/>
</dbReference>
<dbReference type="InterPro" id="IPR050426">
    <property type="entry name" value="Glycosyltransferase_28"/>
</dbReference>
<comment type="caution">
    <text evidence="3">The sequence shown here is derived from an EMBL/GenBank/DDBJ whole genome shotgun (WGS) entry which is preliminary data.</text>
</comment>
<accession>A0ABS2KQW5</accession>